<comment type="subcellular location">
    <subcellularLocation>
        <location evidence="1">Cell membrane</location>
        <topology evidence="1">Multi-pass membrane protein</topology>
    </subcellularLocation>
</comment>
<feature type="domain" description="Phosphatidic acid phosphatase type 2/haloperoxidase" evidence="8">
    <location>
        <begin position="122"/>
        <end position="237"/>
    </location>
</feature>
<dbReference type="EMBL" id="CP158568">
    <property type="protein sequence ID" value="XBY46112.1"/>
    <property type="molecule type" value="Genomic_DNA"/>
</dbReference>
<feature type="transmembrane region" description="Helical" evidence="7">
    <location>
        <begin position="222"/>
        <end position="241"/>
    </location>
</feature>
<evidence type="ECO:0000256" key="2">
    <source>
        <dbReference type="ARBA" id="ARBA00022475"/>
    </source>
</evidence>
<dbReference type="Pfam" id="PF01569">
    <property type="entry name" value="PAP2"/>
    <property type="match status" value="1"/>
</dbReference>
<keyword evidence="3 7" id="KW-0812">Transmembrane</keyword>
<dbReference type="AlphaFoldDB" id="A0AAU7XDC4"/>
<accession>A0AAU7XDC4</accession>
<gene>
    <name evidence="9" type="ORF">ABS361_07745</name>
</gene>
<dbReference type="SUPFAM" id="SSF48317">
    <property type="entry name" value="Acid phosphatase/Vanadium-dependent haloperoxidase"/>
    <property type="match status" value="1"/>
</dbReference>
<feature type="transmembrane region" description="Helical" evidence="7">
    <location>
        <begin position="117"/>
        <end position="142"/>
    </location>
</feature>
<name>A0AAU7XDC4_9HYPH</name>
<evidence type="ECO:0000256" key="5">
    <source>
        <dbReference type="ARBA" id="ARBA00022989"/>
    </source>
</evidence>
<proteinExistence type="predicted"/>
<sequence length="276" mass="29254">MRSWLAIFDPVGALERCRAAIAAVLAARPKPCPRCSPLGESPAVVLVMALVVAIAAIPLVDAVAFSMSSLIAPEWRPSLQRVTALGEGWEILVGSGLVVIGFLVIDSRRLPAPTRAALQRLAALSAFAFASVAGSGLMAALVKNAIGRARPHAIDGDAVLQFHAFAFQPRYAAFPSGHSTTAGATAMVLALMFPRWRWPILIAGLLVAVTRTLLEAHFPSDVVAGVGLGMAGTLLFAHLLARRDFVFRYDWEGRLVPAPGESFRSLAALFSRPQVG</sequence>
<feature type="transmembrane region" description="Helical" evidence="7">
    <location>
        <begin position="196"/>
        <end position="216"/>
    </location>
</feature>
<dbReference type="InterPro" id="IPR001011">
    <property type="entry name" value="Acid_Pase_classA_bac"/>
</dbReference>
<organism evidence="9">
    <name type="scientific">Methyloraptor flagellatus</name>
    <dbReference type="NCBI Taxonomy" id="3162530"/>
    <lineage>
        <taxon>Bacteria</taxon>
        <taxon>Pseudomonadati</taxon>
        <taxon>Pseudomonadota</taxon>
        <taxon>Alphaproteobacteria</taxon>
        <taxon>Hyphomicrobiales</taxon>
        <taxon>Ancalomicrobiaceae</taxon>
        <taxon>Methyloraptor</taxon>
    </lineage>
</organism>
<feature type="transmembrane region" description="Helical" evidence="7">
    <location>
        <begin position="88"/>
        <end position="105"/>
    </location>
</feature>
<protein>
    <submittedName>
        <fullName evidence="9">Phosphatase PAP2 family protein</fullName>
    </submittedName>
</protein>
<reference evidence="9" key="1">
    <citation type="submission" date="2024-06" db="EMBL/GenBank/DDBJ databases">
        <title>Methylostella associata gen. nov., sp. nov., a novel Ancalomicrobiaceae-affiliated facultatively methylotrophic bacteria that feed on methanotrophs of the genus Methylococcus.</title>
        <authorList>
            <person name="Saltykova V."/>
            <person name="Danilova O.V."/>
            <person name="Oshkin I.Y."/>
            <person name="Belova S.E."/>
            <person name="Pimenov N.V."/>
            <person name="Dedysh S.N."/>
        </authorList>
    </citation>
    <scope>NUCLEOTIDE SEQUENCE</scope>
    <source>
        <strain evidence="9">S20</strain>
    </source>
</reference>
<evidence type="ECO:0000313" key="9">
    <source>
        <dbReference type="EMBL" id="XBY46112.1"/>
    </source>
</evidence>
<dbReference type="PANTHER" id="PTHR14969">
    <property type="entry name" value="SPHINGOSINE-1-PHOSPHATE PHOSPHOHYDROLASE"/>
    <property type="match status" value="1"/>
</dbReference>
<dbReference type="RefSeq" id="WP_407051210.1">
    <property type="nucleotide sequence ID" value="NZ_CP158568.1"/>
</dbReference>
<evidence type="ECO:0000256" key="3">
    <source>
        <dbReference type="ARBA" id="ARBA00022692"/>
    </source>
</evidence>
<evidence type="ECO:0000256" key="1">
    <source>
        <dbReference type="ARBA" id="ARBA00004651"/>
    </source>
</evidence>
<evidence type="ECO:0000256" key="4">
    <source>
        <dbReference type="ARBA" id="ARBA00022801"/>
    </source>
</evidence>
<dbReference type="PANTHER" id="PTHR14969:SF62">
    <property type="entry name" value="DECAPRENYLPHOSPHORYL-5-PHOSPHORIBOSE PHOSPHATASE RV3807C-RELATED"/>
    <property type="match status" value="1"/>
</dbReference>
<evidence type="ECO:0000256" key="7">
    <source>
        <dbReference type="SAM" id="Phobius"/>
    </source>
</evidence>
<keyword evidence="4" id="KW-0378">Hydrolase</keyword>
<dbReference type="PRINTS" id="PR00483">
    <property type="entry name" value="BACPHPHTASE"/>
</dbReference>
<keyword evidence="5 7" id="KW-1133">Transmembrane helix</keyword>
<dbReference type="InterPro" id="IPR000326">
    <property type="entry name" value="PAP2/HPO"/>
</dbReference>
<evidence type="ECO:0000256" key="6">
    <source>
        <dbReference type="ARBA" id="ARBA00023136"/>
    </source>
</evidence>
<dbReference type="Gene3D" id="1.20.144.10">
    <property type="entry name" value="Phosphatidic acid phosphatase type 2/haloperoxidase"/>
    <property type="match status" value="1"/>
</dbReference>
<feature type="transmembrane region" description="Helical" evidence="7">
    <location>
        <begin position="43"/>
        <end position="67"/>
    </location>
</feature>
<dbReference type="InterPro" id="IPR036938">
    <property type="entry name" value="PAP2/HPO_sf"/>
</dbReference>
<keyword evidence="2" id="KW-1003">Cell membrane</keyword>
<keyword evidence="6 7" id="KW-0472">Membrane</keyword>
<dbReference type="KEGG" id="mflg:ABS361_07745"/>
<evidence type="ECO:0000259" key="8">
    <source>
        <dbReference type="SMART" id="SM00014"/>
    </source>
</evidence>
<dbReference type="GO" id="GO:0030288">
    <property type="term" value="C:outer membrane-bounded periplasmic space"/>
    <property type="evidence" value="ECO:0007669"/>
    <property type="project" value="InterPro"/>
</dbReference>
<dbReference type="GO" id="GO:0003993">
    <property type="term" value="F:acid phosphatase activity"/>
    <property type="evidence" value="ECO:0007669"/>
    <property type="project" value="InterPro"/>
</dbReference>
<dbReference type="SMART" id="SM00014">
    <property type="entry name" value="acidPPc"/>
    <property type="match status" value="1"/>
</dbReference>
<dbReference type="GO" id="GO:0005886">
    <property type="term" value="C:plasma membrane"/>
    <property type="evidence" value="ECO:0007669"/>
    <property type="project" value="UniProtKB-SubCell"/>
</dbReference>